<evidence type="ECO:0000313" key="3">
    <source>
        <dbReference type="Proteomes" id="UP001596220"/>
    </source>
</evidence>
<dbReference type="Pfam" id="PF09683">
    <property type="entry name" value="Lactococcin_972"/>
    <property type="match status" value="1"/>
</dbReference>
<dbReference type="Proteomes" id="UP001596220">
    <property type="component" value="Unassembled WGS sequence"/>
</dbReference>
<sequence>MARLKNALIVGLLAASSTGWAGASSAWAESPENVDPANASSVTRTDDQFNADDEVIGGSAIIPAGVVTKDEGEGTSTAPSTMVEVGGGTWDYGTSANQGWSNYLHGTKNHGATVSQGSRAVRSDTGPGVWANTTINRDIFSNDPIRAYWRVN</sequence>
<evidence type="ECO:0000256" key="1">
    <source>
        <dbReference type="SAM" id="SignalP"/>
    </source>
</evidence>
<feature type="chain" id="PRO_5046675054" evidence="1">
    <location>
        <begin position="22"/>
        <end position="152"/>
    </location>
</feature>
<organism evidence="2 3">
    <name type="scientific">Saccharothrix lopnurensis</name>
    <dbReference type="NCBI Taxonomy" id="1670621"/>
    <lineage>
        <taxon>Bacteria</taxon>
        <taxon>Bacillati</taxon>
        <taxon>Actinomycetota</taxon>
        <taxon>Actinomycetes</taxon>
        <taxon>Pseudonocardiales</taxon>
        <taxon>Pseudonocardiaceae</taxon>
        <taxon>Saccharothrix</taxon>
    </lineage>
</organism>
<dbReference type="Gene3D" id="2.60.40.2850">
    <property type="match status" value="1"/>
</dbReference>
<keyword evidence="1" id="KW-0732">Signal</keyword>
<accession>A0ABW1PGX1</accession>
<protein>
    <submittedName>
        <fullName evidence="2">Lactococcin 972 family bacteriocin</fullName>
    </submittedName>
</protein>
<evidence type="ECO:0000313" key="2">
    <source>
        <dbReference type="EMBL" id="MFC6094851.1"/>
    </source>
</evidence>
<dbReference type="RefSeq" id="WP_380643502.1">
    <property type="nucleotide sequence ID" value="NZ_JBHSQO010000079.1"/>
</dbReference>
<dbReference type="InterPro" id="IPR006540">
    <property type="entry name" value="Lactococcin_972"/>
</dbReference>
<gene>
    <name evidence="2" type="ORF">ACFP3R_36785</name>
</gene>
<comment type="caution">
    <text evidence="2">The sequence shown here is derived from an EMBL/GenBank/DDBJ whole genome shotgun (WGS) entry which is preliminary data.</text>
</comment>
<dbReference type="NCBIfam" id="TIGR01653">
    <property type="entry name" value="lactococcin_972"/>
    <property type="match status" value="1"/>
</dbReference>
<proteinExistence type="predicted"/>
<name>A0ABW1PGX1_9PSEU</name>
<dbReference type="EMBL" id="JBHSQO010000079">
    <property type="protein sequence ID" value="MFC6094851.1"/>
    <property type="molecule type" value="Genomic_DNA"/>
</dbReference>
<keyword evidence="3" id="KW-1185">Reference proteome</keyword>
<feature type="signal peptide" evidence="1">
    <location>
        <begin position="1"/>
        <end position="21"/>
    </location>
</feature>
<reference evidence="3" key="1">
    <citation type="journal article" date="2019" name="Int. J. Syst. Evol. Microbiol.">
        <title>The Global Catalogue of Microorganisms (GCM) 10K type strain sequencing project: providing services to taxonomists for standard genome sequencing and annotation.</title>
        <authorList>
            <consortium name="The Broad Institute Genomics Platform"/>
            <consortium name="The Broad Institute Genome Sequencing Center for Infectious Disease"/>
            <person name="Wu L."/>
            <person name="Ma J."/>
        </authorList>
    </citation>
    <scope>NUCLEOTIDE SEQUENCE [LARGE SCALE GENOMIC DNA]</scope>
    <source>
        <strain evidence="3">CGMCC 4.7246</strain>
    </source>
</reference>